<evidence type="ECO:0000313" key="2">
    <source>
        <dbReference type="EMBL" id="OCH97861.1"/>
    </source>
</evidence>
<organism evidence="1 3">
    <name type="scientific">Legionella jamestowniensis</name>
    <dbReference type="NCBI Taxonomy" id="455"/>
    <lineage>
        <taxon>Bacteria</taxon>
        <taxon>Pseudomonadati</taxon>
        <taxon>Pseudomonadota</taxon>
        <taxon>Gammaproteobacteria</taxon>
        <taxon>Legionellales</taxon>
        <taxon>Legionellaceae</taxon>
        <taxon>Legionella</taxon>
    </lineage>
</organism>
<accession>A0A0W0UHM9</accession>
<dbReference type="InterPro" id="IPR011990">
    <property type="entry name" value="TPR-like_helical_dom_sf"/>
</dbReference>
<evidence type="ECO:0000313" key="3">
    <source>
        <dbReference type="Proteomes" id="UP000054715"/>
    </source>
</evidence>
<dbReference type="Gene3D" id="1.25.40.10">
    <property type="entry name" value="Tetratricopeptide repeat domain"/>
    <property type="match status" value="1"/>
</dbReference>
<dbReference type="EMBL" id="LNYG01000013">
    <property type="protein sequence ID" value="KTD07364.1"/>
    <property type="molecule type" value="Genomic_DNA"/>
</dbReference>
<evidence type="ECO:0000313" key="4">
    <source>
        <dbReference type="Proteomes" id="UP000093336"/>
    </source>
</evidence>
<name>A0A0W0UHM9_9GAMM</name>
<keyword evidence="4" id="KW-1185">Reference proteome</keyword>
<reference evidence="2 4" key="2">
    <citation type="submission" date="2016-05" db="EMBL/GenBank/DDBJ databases">
        <authorList>
            <person name="Prochazka B."/>
            <person name="Indra A."/>
            <person name="Hasenberger P."/>
            <person name="Blaschitz M."/>
            <person name="Wagner L."/>
            <person name="Wewalka G."/>
            <person name="Sorschag S."/>
            <person name="Schmid D."/>
            <person name="Ruppitsch W."/>
        </authorList>
    </citation>
    <scope>NUCLEOTIDE SEQUENCE [LARGE SCALE GENOMIC DNA]</scope>
    <source>
        <strain evidence="2 4">974010_12</strain>
    </source>
</reference>
<reference evidence="1 3" key="1">
    <citation type="submission" date="2015-11" db="EMBL/GenBank/DDBJ databases">
        <title>Genomic analysis of 38 Legionella species identifies large and diverse effector repertoires.</title>
        <authorList>
            <person name="Burstein D."/>
            <person name="Amaro F."/>
            <person name="Zusman T."/>
            <person name="Lifshitz Z."/>
            <person name="Cohen O."/>
            <person name="Gilbert J.A."/>
            <person name="Pupko T."/>
            <person name="Shuman H.A."/>
            <person name="Segal G."/>
        </authorList>
    </citation>
    <scope>NUCLEOTIDE SEQUENCE [LARGE SCALE GENOMIC DNA]</scope>
    <source>
        <strain evidence="1 3">JA-26-G1-E2</strain>
    </source>
</reference>
<evidence type="ECO:0000313" key="1">
    <source>
        <dbReference type="EMBL" id="KTD07364.1"/>
    </source>
</evidence>
<dbReference type="RefSeq" id="WP_058449491.1">
    <property type="nucleotide sequence ID" value="NZ_CAAAJF010000005.1"/>
</dbReference>
<dbReference type="Proteomes" id="UP000093336">
    <property type="component" value="Unassembled WGS sequence"/>
</dbReference>
<dbReference type="AlphaFoldDB" id="A0A0W0UHM9"/>
<dbReference type="PATRIC" id="fig|455.5.peg.1649"/>
<dbReference type="EMBL" id="LYOZ01000018">
    <property type="protein sequence ID" value="OCH97861.1"/>
    <property type="molecule type" value="Genomic_DNA"/>
</dbReference>
<dbReference type="SUPFAM" id="SSF81901">
    <property type="entry name" value="HCP-like"/>
    <property type="match status" value="1"/>
</dbReference>
<sequence>MTKQLHKFAVATRAYEDYQYKTDTVNLLRHLKVEALAGSAVAAYRLAKIYPKNSELFLNWMKKAIDQGLTNAMLDMAKSLAEKGSPTHLQQAASYVVRILHSNDSYIKAMTEDFLKDNQVLSNEVSRQINKRPSGLSLAGFFAHGARSTDVSLPLSDNKLQIN</sequence>
<comment type="caution">
    <text evidence="1">The sequence shown here is derived from an EMBL/GenBank/DDBJ whole genome shotgun (WGS) entry which is preliminary data.</text>
</comment>
<dbReference type="Proteomes" id="UP000054715">
    <property type="component" value="Unassembled WGS sequence"/>
</dbReference>
<evidence type="ECO:0008006" key="5">
    <source>
        <dbReference type="Google" id="ProtNLM"/>
    </source>
</evidence>
<dbReference type="STRING" id="455.Ljam_1559"/>
<gene>
    <name evidence="2" type="ORF">A8135_01160</name>
    <name evidence="1" type="ORF">Ljam_1559</name>
</gene>
<dbReference type="OrthoDB" id="5636357at2"/>
<proteinExistence type="predicted"/>
<protein>
    <recommendedName>
        <fullName evidence="5">Dot/Icm secretion system substrate</fullName>
    </recommendedName>
</protein>